<dbReference type="GO" id="GO:0051603">
    <property type="term" value="P:proteolysis involved in protein catabolic process"/>
    <property type="evidence" value="ECO:0007669"/>
    <property type="project" value="TreeGrafter"/>
</dbReference>
<dbReference type="Gene3D" id="3.40.50.300">
    <property type="entry name" value="P-loop containing nucleotide triphosphate hydrolases"/>
    <property type="match status" value="1"/>
</dbReference>
<dbReference type="GO" id="GO:0005524">
    <property type="term" value="F:ATP binding"/>
    <property type="evidence" value="ECO:0007669"/>
    <property type="project" value="UniProtKB-KW"/>
</dbReference>
<keyword evidence="1" id="KW-0067">ATP-binding</keyword>
<protein>
    <submittedName>
        <fullName evidence="1">ATP-dependent Clp protease ATP-binding subunit clpX-like, mitochondrial</fullName>
    </submittedName>
</protein>
<dbReference type="Proteomes" id="UP000245207">
    <property type="component" value="Unassembled WGS sequence"/>
</dbReference>
<keyword evidence="1" id="KW-0547">Nucleotide-binding</keyword>
<reference evidence="1 2" key="1">
    <citation type="journal article" date="2018" name="Mol. Plant">
        <title>The genome of Artemisia annua provides insight into the evolution of Asteraceae family and artemisinin biosynthesis.</title>
        <authorList>
            <person name="Shen Q."/>
            <person name="Zhang L."/>
            <person name="Liao Z."/>
            <person name="Wang S."/>
            <person name="Yan T."/>
            <person name="Shi P."/>
            <person name="Liu M."/>
            <person name="Fu X."/>
            <person name="Pan Q."/>
            <person name="Wang Y."/>
            <person name="Lv Z."/>
            <person name="Lu X."/>
            <person name="Zhang F."/>
            <person name="Jiang W."/>
            <person name="Ma Y."/>
            <person name="Chen M."/>
            <person name="Hao X."/>
            <person name="Li L."/>
            <person name="Tang Y."/>
            <person name="Lv G."/>
            <person name="Zhou Y."/>
            <person name="Sun X."/>
            <person name="Brodelius P.E."/>
            <person name="Rose J.K.C."/>
            <person name="Tang K."/>
        </authorList>
    </citation>
    <scope>NUCLEOTIDE SEQUENCE [LARGE SCALE GENOMIC DNA]</scope>
    <source>
        <strain evidence="2">cv. Huhao1</strain>
        <tissue evidence="1">Leaf</tissue>
    </source>
</reference>
<dbReference type="PANTHER" id="PTHR48102:SF6">
    <property type="entry name" value="CLP PROTEASE REGULATORY SUBUNIT CLPX1, MITOCHONDRIAL"/>
    <property type="match status" value="1"/>
</dbReference>
<proteinExistence type="predicted"/>
<comment type="caution">
    <text evidence="1">The sequence shown here is derived from an EMBL/GenBank/DDBJ whole genome shotgun (WGS) entry which is preliminary data.</text>
</comment>
<organism evidence="1 2">
    <name type="scientific">Artemisia annua</name>
    <name type="common">Sweet wormwood</name>
    <dbReference type="NCBI Taxonomy" id="35608"/>
    <lineage>
        <taxon>Eukaryota</taxon>
        <taxon>Viridiplantae</taxon>
        <taxon>Streptophyta</taxon>
        <taxon>Embryophyta</taxon>
        <taxon>Tracheophyta</taxon>
        <taxon>Spermatophyta</taxon>
        <taxon>Magnoliopsida</taxon>
        <taxon>eudicotyledons</taxon>
        <taxon>Gunneridae</taxon>
        <taxon>Pentapetalae</taxon>
        <taxon>asterids</taxon>
        <taxon>campanulids</taxon>
        <taxon>Asterales</taxon>
        <taxon>Asteraceae</taxon>
        <taxon>Asteroideae</taxon>
        <taxon>Anthemideae</taxon>
        <taxon>Artemisiinae</taxon>
        <taxon>Artemisia</taxon>
    </lineage>
</organism>
<keyword evidence="1" id="KW-0645">Protease</keyword>
<sequence>MSVCIYKSANKINTNMFGGSVGGDTPEVWQPAGDGVKIVPLPGAGNTDWFGSGLGDGNWGGSNLGNSFPTPKEICKGLDKFVICQEKAKKIVTWIDTNDILFICGGAFIDLEKTISESWQDSSIGFVALVRANMRTGGVTTAAVTSSLLENYMPCFAVMIRFME</sequence>
<name>A0A2U1Q4A0_ARTAN</name>
<dbReference type="EMBL" id="PKPP01000431">
    <property type="protein sequence ID" value="PWA92850.1"/>
    <property type="molecule type" value="Genomic_DNA"/>
</dbReference>
<dbReference type="InterPro" id="IPR050052">
    <property type="entry name" value="ATP-dep_Clp_protease_ClpX"/>
</dbReference>
<dbReference type="PANTHER" id="PTHR48102">
    <property type="entry name" value="ATP-DEPENDENT CLP PROTEASE ATP-BINDING SUBUNIT CLPX-LIKE, MITOCHONDRIAL-RELATED"/>
    <property type="match status" value="1"/>
</dbReference>
<evidence type="ECO:0000313" key="1">
    <source>
        <dbReference type="EMBL" id="PWA92850.1"/>
    </source>
</evidence>
<gene>
    <name evidence="1" type="ORF">CTI12_AA076510</name>
</gene>
<dbReference type="OrthoDB" id="1729378at2759"/>
<dbReference type="GO" id="GO:0005759">
    <property type="term" value="C:mitochondrial matrix"/>
    <property type="evidence" value="ECO:0007669"/>
    <property type="project" value="TreeGrafter"/>
</dbReference>
<dbReference type="GO" id="GO:0008233">
    <property type="term" value="F:peptidase activity"/>
    <property type="evidence" value="ECO:0007669"/>
    <property type="project" value="UniProtKB-KW"/>
</dbReference>
<dbReference type="STRING" id="35608.A0A2U1Q4A0"/>
<dbReference type="AlphaFoldDB" id="A0A2U1Q4A0"/>
<dbReference type="GO" id="GO:0016887">
    <property type="term" value="F:ATP hydrolysis activity"/>
    <property type="evidence" value="ECO:0007669"/>
    <property type="project" value="TreeGrafter"/>
</dbReference>
<accession>A0A2U1Q4A0</accession>
<dbReference type="InterPro" id="IPR027417">
    <property type="entry name" value="P-loop_NTPase"/>
</dbReference>
<evidence type="ECO:0000313" key="2">
    <source>
        <dbReference type="Proteomes" id="UP000245207"/>
    </source>
</evidence>
<keyword evidence="2" id="KW-1185">Reference proteome</keyword>
<keyword evidence="1" id="KW-0378">Hydrolase</keyword>